<evidence type="ECO:0000256" key="4">
    <source>
        <dbReference type="HAMAP-Rule" id="MF_00171"/>
    </source>
</evidence>
<dbReference type="EMBL" id="JWHL01000021">
    <property type="protein sequence ID" value="MBR1369834.1"/>
    <property type="molecule type" value="Genomic_DNA"/>
</dbReference>
<dbReference type="InterPro" id="IPR020103">
    <property type="entry name" value="PsdUridine_synth_cat_dom_sf"/>
</dbReference>
<dbReference type="GO" id="GO:0160147">
    <property type="term" value="F:tRNA pseudouridine(38-40) synthase activity"/>
    <property type="evidence" value="ECO:0007669"/>
    <property type="project" value="UniProtKB-EC"/>
</dbReference>
<dbReference type="Gene3D" id="3.30.70.580">
    <property type="entry name" value="Pseudouridine synthase I, catalytic domain, N-terminal subdomain"/>
    <property type="match status" value="1"/>
</dbReference>
<protein>
    <recommendedName>
        <fullName evidence="4">tRNA pseudouridine synthase A</fullName>
        <ecNumber evidence="4">5.4.99.12</ecNumber>
    </recommendedName>
    <alternativeName>
        <fullName evidence="4">tRNA pseudouridine(38-40) synthase</fullName>
    </alternativeName>
    <alternativeName>
        <fullName evidence="4">tRNA pseudouridylate synthase I</fullName>
    </alternativeName>
    <alternativeName>
        <fullName evidence="4">tRNA-uridine isomerase I</fullName>
    </alternativeName>
</protein>
<evidence type="ECO:0000313" key="7">
    <source>
        <dbReference type="EMBL" id="MBR1369834.1"/>
    </source>
</evidence>
<dbReference type="RefSeq" id="WP_211531585.1">
    <property type="nucleotide sequence ID" value="NZ_JWHL01000021.1"/>
</dbReference>
<comment type="catalytic activity">
    <reaction evidence="4 5">
        <text>uridine(38/39/40) in tRNA = pseudouridine(38/39/40) in tRNA</text>
        <dbReference type="Rhea" id="RHEA:22376"/>
        <dbReference type="Rhea" id="RHEA-COMP:10085"/>
        <dbReference type="Rhea" id="RHEA-COMP:10087"/>
        <dbReference type="ChEBI" id="CHEBI:65314"/>
        <dbReference type="ChEBI" id="CHEBI:65315"/>
        <dbReference type="EC" id="5.4.99.12"/>
    </reaction>
</comment>
<dbReference type="NCBIfam" id="TIGR00071">
    <property type="entry name" value="hisT_truA"/>
    <property type="match status" value="1"/>
</dbReference>
<dbReference type="EC" id="5.4.99.12" evidence="4"/>
<evidence type="ECO:0000256" key="3">
    <source>
        <dbReference type="ARBA" id="ARBA00023235"/>
    </source>
</evidence>
<comment type="function">
    <text evidence="4">Formation of pseudouridine at positions 38, 39 and 40 in the anticodon stem and loop of transfer RNAs.</text>
</comment>
<keyword evidence="3 4" id="KW-0413">Isomerase</keyword>
<organism evidence="7 8">
    <name type="scientific">Methanocalculus chunghsingensis</name>
    <dbReference type="NCBI Taxonomy" id="156457"/>
    <lineage>
        <taxon>Archaea</taxon>
        <taxon>Methanobacteriati</taxon>
        <taxon>Methanobacteriota</taxon>
        <taxon>Stenosarchaea group</taxon>
        <taxon>Methanomicrobia</taxon>
        <taxon>Methanomicrobiales</taxon>
        <taxon>Methanocalculaceae</taxon>
        <taxon>Methanocalculus</taxon>
    </lineage>
</organism>
<proteinExistence type="inferred from homology"/>
<dbReference type="Pfam" id="PF01416">
    <property type="entry name" value="PseudoU_synth_1"/>
    <property type="match status" value="1"/>
</dbReference>
<accession>A0A8J8B686</accession>
<evidence type="ECO:0000256" key="1">
    <source>
        <dbReference type="ARBA" id="ARBA00009375"/>
    </source>
</evidence>
<dbReference type="GO" id="GO:0003723">
    <property type="term" value="F:RNA binding"/>
    <property type="evidence" value="ECO:0007669"/>
    <property type="project" value="InterPro"/>
</dbReference>
<dbReference type="PANTHER" id="PTHR11142">
    <property type="entry name" value="PSEUDOURIDYLATE SYNTHASE"/>
    <property type="match status" value="1"/>
</dbReference>
<comment type="caution">
    <text evidence="7">The sequence shown here is derived from an EMBL/GenBank/DDBJ whole genome shotgun (WGS) entry which is preliminary data.</text>
</comment>
<dbReference type="PANTHER" id="PTHR11142:SF0">
    <property type="entry name" value="TRNA PSEUDOURIDINE SYNTHASE-LIKE 1"/>
    <property type="match status" value="1"/>
</dbReference>
<evidence type="ECO:0000256" key="5">
    <source>
        <dbReference type="RuleBase" id="RU003792"/>
    </source>
</evidence>
<dbReference type="Gene3D" id="3.30.70.660">
    <property type="entry name" value="Pseudouridine synthase I, catalytic domain, C-terminal subdomain"/>
    <property type="match status" value="1"/>
</dbReference>
<dbReference type="OrthoDB" id="25720at2157"/>
<reference evidence="7" key="1">
    <citation type="submission" date="2014-12" db="EMBL/GenBank/DDBJ databases">
        <authorList>
            <person name="Huang H.-H."/>
            <person name="Chen S.-C."/>
            <person name="Lai M.-C."/>
        </authorList>
    </citation>
    <scope>NUCLEOTIDE SEQUENCE</scope>
    <source>
        <strain evidence="7">K1F9705b</strain>
    </source>
</reference>
<keyword evidence="8" id="KW-1185">Reference proteome</keyword>
<dbReference type="AlphaFoldDB" id="A0A8J8B686"/>
<dbReference type="InterPro" id="IPR020094">
    <property type="entry name" value="TruA/RsuA/RluB/E/F_N"/>
</dbReference>
<evidence type="ECO:0000256" key="2">
    <source>
        <dbReference type="ARBA" id="ARBA00022694"/>
    </source>
</evidence>
<dbReference type="SUPFAM" id="SSF55120">
    <property type="entry name" value="Pseudouridine synthase"/>
    <property type="match status" value="1"/>
</dbReference>
<name>A0A8J8B686_9EURY</name>
<dbReference type="InterPro" id="IPR020095">
    <property type="entry name" value="PsdUridine_synth_TruA_C"/>
</dbReference>
<dbReference type="HAMAP" id="MF_00171">
    <property type="entry name" value="TruA"/>
    <property type="match status" value="1"/>
</dbReference>
<dbReference type="InterPro" id="IPR020097">
    <property type="entry name" value="PsdUridine_synth_TruA_a/b_dom"/>
</dbReference>
<evidence type="ECO:0000259" key="6">
    <source>
        <dbReference type="Pfam" id="PF01416"/>
    </source>
</evidence>
<comment type="caution">
    <text evidence="4">Lacks conserved residue(s) required for the propagation of feature annotation.</text>
</comment>
<comment type="similarity">
    <text evidence="1 4 5">Belongs to the tRNA pseudouridine synthase TruA family.</text>
</comment>
<evidence type="ECO:0000313" key="8">
    <source>
        <dbReference type="Proteomes" id="UP000730161"/>
    </source>
</evidence>
<feature type="binding site" evidence="4">
    <location>
        <position position="123"/>
    </location>
    <ligand>
        <name>substrate</name>
    </ligand>
</feature>
<dbReference type="Proteomes" id="UP000730161">
    <property type="component" value="Unassembled WGS sequence"/>
</dbReference>
<gene>
    <name evidence="4" type="primary">truA</name>
    <name evidence="7" type="ORF">RJ53_10235</name>
</gene>
<sequence>MGAVETPDTESQTVRIAFRVAYAGGRFAGSQQQPDVRTVEGVIIDACIRLGLFSDFRSAAFISAGRTDAGVSAQGQVIAFGTPHPDRAITTLNRMLPPDCWCTGWAAVPPGFNPRYAAETRTYRYIFPLAGLEPEMMEAAVRHFIGMHDFSRIARVVDGRDPMRRIISAEIGVEDDLIIFEVVGESFLWNMVRGMATLLMAAGSGLITPDRIAEILREPGDRIPAAPADPLILWDVDCSLTYHPMERSGKAGIWLGEEERSHLVGRKMMEWLGGNRLDIPRNEEFQNRFRHLL</sequence>
<dbReference type="GO" id="GO:0031119">
    <property type="term" value="P:tRNA pseudouridine synthesis"/>
    <property type="evidence" value="ECO:0007669"/>
    <property type="project" value="UniProtKB-UniRule"/>
</dbReference>
<feature type="active site" description="Nucleophile" evidence="4">
    <location>
        <position position="68"/>
    </location>
</feature>
<feature type="domain" description="Pseudouridine synthase I TruA alpha/beta" evidence="6">
    <location>
        <begin position="140"/>
        <end position="237"/>
    </location>
</feature>
<keyword evidence="2 4" id="KW-0819">tRNA processing</keyword>
<dbReference type="InterPro" id="IPR001406">
    <property type="entry name" value="PsdUridine_synth_TruA"/>
</dbReference>